<reference evidence="8 9" key="1">
    <citation type="submission" date="2014-04" db="EMBL/GenBank/DDBJ databases">
        <title>Evolutionary Origins and Diversification of the Mycorrhizal Mutualists.</title>
        <authorList>
            <consortium name="DOE Joint Genome Institute"/>
            <consortium name="Mycorrhizal Genomics Consortium"/>
            <person name="Kohler A."/>
            <person name="Kuo A."/>
            <person name="Nagy L.G."/>
            <person name="Floudas D."/>
            <person name="Copeland A."/>
            <person name="Barry K.W."/>
            <person name="Cichocki N."/>
            <person name="Veneault-Fourrey C."/>
            <person name="LaButti K."/>
            <person name="Lindquist E.A."/>
            <person name="Lipzen A."/>
            <person name="Lundell T."/>
            <person name="Morin E."/>
            <person name="Murat C."/>
            <person name="Riley R."/>
            <person name="Ohm R."/>
            <person name="Sun H."/>
            <person name="Tunlid A."/>
            <person name="Henrissat B."/>
            <person name="Grigoriev I.V."/>
            <person name="Hibbett D.S."/>
            <person name="Martin F."/>
        </authorList>
    </citation>
    <scope>NUCLEOTIDE SEQUENCE [LARGE SCALE GENOMIC DNA]</scope>
    <source>
        <strain evidence="8 9">FD-317 M1</strain>
    </source>
</reference>
<dbReference type="AlphaFoldDB" id="A0A0D0CYW8"/>
<dbReference type="GO" id="GO:0004725">
    <property type="term" value="F:protein tyrosine phosphatase activity"/>
    <property type="evidence" value="ECO:0007669"/>
    <property type="project" value="UniProtKB-EC"/>
</dbReference>
<dbReference type="GO" id="GO:0043409">
    <property type="term" value="P:negative regulation of MAPK cascade"/>
    <property type="evidence" value="ECO:0007669"/>
    <property type="project" value="TreeGrafter"/>
</dbReference>
<keyword evidence="3" id="KW-0378">Hydrolase</keyword>
<dbReference type="InterPro" id="IPR029021">
    <property type="entry name" value="Prot-tyrosine_phosphatase-like"/>
</dbReference>
<proteinExistence type="inferred from homology"/>
<feature type="domain" description="Tyrosine specific protein phosphatases" evidence="7">
    <location>
        <begin position="91"/>
        <end position="127"/>
    </location>
</feature>
<dbReference type="CDD" id="cd14498">
    <property type="entry name" value="DSP"/>
    <property type="match status" value="1"/>
</dbReference>
<accession>A0A0D0CYW8</accession>
<evidence type="ECO:0000256" key="5">
    <source>
        <dbReference type="SAM" id="MobiDB-lite"/>
    </source>
</evidence>
<comment type="similarity">
    <text evidence="1">Belongs to the protein-tyrosine phosphatase family. Non-receptor class dual specificity subfamily.</text>
</comment>
<evidence type="ECO:0000256" key="3">
    <source>
        <dbReference type="ARBA" id="ARBA00022801"/>
    </source>
</evidence>
<evidence type="ECO:0000256" key="1">
    <source>
        <dbReference type="ARBA" id="ARBA00008601"/>
    </source>
</evidence>
<dbReference type="SMART" id="SM00195">
    <property type="entry name" value="DSPc"/>
    <property type="match status" value="1"/>
</dbReference>
<dbReference type="HOGENOM" id="CLU_027074_9_2_1"/>
<dbReference type="PANTHER" id="PTHR10159">
    <property type="entry name" value="DUAL SPECIFICITY PROTEIN PHOSPHATASE"/>
    <property type="match status" value="1"/>
</dbReference>
<evidence type="ECO:0000313" key="8">
    <source>
        <dbReference type="EMBL" id="KIK61648.1"/>
    </source>
</evidence>
<dbReference type="PROSITE" id="PS50056">
    <property type="entry name" value="TYR_PHOSPHATASE_2"/>
    <property type="match status" value="1"/>
</dbReference>
<evidence type="ECO:0000259" key="6">
    <source>
        <dbReference type="PROSITE" id="PS50054"/>
    </source>
</evidence>
<dbReference type="PROSITE" id="PS00383">
    <property type="entry name" value="TYR_PHOSPHATASE_1"/>
    <property type="match status" value="1"/>
</dbReference>
<feature type="domain" description="Tyrosine-protein phosphatase" evidence="6">
    <location>
        <begin position="7"/>
        <end position="149"/>
    </location>
</feature>
<keyword evidence="9" id="KW-1185">Reference proteome</keyword>
<evidence type="ECO:0000256" key="4">
    <source>
        <dbReference type="ARBA" id="ARBA00022912"/>
    </source>
</evidence>
<dbReference type="InterPro" id="IPR000387">
    <property type="entry name" value="Tyr_Pase_dom"/>
</dbReference>
<organism evidence="8 9">
    <name type="scientific">Collybiopsis luxurians FD-317 M1</name>
    <dbReference type="NCBI Taxonomy" id="944289"/>
    <lineage>
        <taxon>Eukaryota</taxon>
        <taxon>Fungi</taxon>
        <taxon>Dikarya</taxon>
        <taxon>Basidiomycota</taxon>
        <taxon>Agaricomycotina</taxon>
        <taxon>Agaricomycetes</taxon>
        <taxon>Agaricomycetidae</taxon>
        <taxon>Agaricales</taxon>
        <taxon>Marasmiineae</taxon>
        <taxon>Omphalotaceae</taxon>
        <taxon>Collybiopsis</taxon>
        <taxon>Collybiopsis luxurians</taxon>
    </lineage>
</organism>
<dbReference type="InterPro" id="IPR020422">
    <property type="entry name" value="TYR_PHOSPHATASE_DUAL_dom"/>
</dbReference>
<evidence type="ECO:0000259" key="7">
    <source>
        <dbReference type="PROSITE" id="PS50056"/>
    </source>
</evidence>
<dbReference type="Pfam" id="PF00782">
    <property type="entry name" value="DSPc"/>
    <property type="match status" value="1"/>
</dbReference>
<dbReference type="GO" id="GO:0005737">
    <property type="term" value="C:cytoplasm"/>
    <property type="evidence" value="ECO:0007669"/>
    <property type="project" value="TreeGrafter"/>
</dbReference>
<name>A0A0D0CYW8_9AGAR</name>
<evidence type="ECO:0000313" key="9">
    <source>
        <dbReference type="Proteomes" id="UP000053593"/>
    </source>
</evidence>
<dbReference type="InterPro" id="IPR016130">
    <property type="entry name" value="Tyr_Pase_AS"/>
</dbReference>
<dbReference type="PROSITE" id="PS50054">
    <property type="entry name" value="TYR_PHOSPHATASE_DUAL"/>
    <property type="match status" value="1"/>
</dbReference>
<dbReference type="Proteomes" id="UP000053593">
    <property type="component" value="Unassembled WGS sequence"/>
</dbReference>
<feature type="region of interest" description="Disordered" evidence="5">
    <location>
        <begin position="148"/>
        <end position="169"/>
    </location>
</feature>
<dbReference type="EMBL" id="KN834770">
    <property type="protein sequence ID" value="KIK61648.1"/>
    <property type="molecule type" value="Genomic_DNA"/>
</dbReference>
<dbReference type="OrthoDB" id="2017893at2759"/>
<dbReference type="EC" id="3.1.3.48" evidence="2"/>
<sequence length="169" mass="18449">MPPTPLLASLIVPRLYLSDWFTATDEKELLALGVTHIISVLEWAPDIPQSIPPARKLHIDLPDFANANILAHLDTTTQFVKAALDEDETNIHCFQGISRSATVACAYLISTAGMTAMEAIAFVQSKRKIVSPNNGFRKQLHLYAMRGTGDSGEPDKALQNSEEDSSTSL</sequence>
<dbReference type="Gene3D" id="3.90.190.10">
    <property type="entry name" value="Protein tyrosine phosphatase superfamily"/>
    <property type="match status" value="1"/>
</dbReference>
<keyword evidence="4" id="KW-0904">Protein phosphatase</keyword>
<dbReference type="SUPFAM" id="SSF52799">
    <property type="entry name" value="(Phosphotyrosine protein) phosphatases II"/>
    <property type="match status" value="1"/>
</dbReference>
<dbReference type="InterPro" id="IPR000340">
    <property type="entry name" value="Dual-sp_phosphatase_cat-dom"/>
</dbReference>
<gene>
    <name evidence="8" type="ORF">GYMLUDRAFT_569688</name>
</gene>
<evidence type="ECO:0000256" key="2">
    <source>
        <dbReference type="ARBA" id="ARBA00013064"/>
    </source>
</evidence>
<protein>
    <recommendedName>
        <fullName evidence="2">protein-tyrosine-phosphatase</fullName>
        <ecNumber evidence="2">3.1.3.48</ecNumber>
    </recommendedName>
</protein>
<dbReference type="PANTHER" id="PTHR10159:SF519">
    <property type="entry name" value="DUAL SPECIFICITY PROTEIN PHOSPHATASE MPK3"/>
    <property type="match status" value="1"/>
</dbReference>